<dbReference type="NCBIfam" id="TIGR00792">
    <property type="entry name" value="gph"/>
    <property type="match status" value="1"/>
</dbReference>
<feature type="transmembrane region" description="Helical" evidence="1">
    <location>
        <begin position="283"/>
        <end position="302"/>
    </location>
</feature>
<dbReference type="OrthoDB" id="9764596at2"/>
<dbReference type="CDD" id="cd17332">
    <property type="entry name" value="MFS_MelB_like"/>
    <property type="match status" value="1"/>
</dbReference>
<dbReference type="SUPFAM" id="SSF103473">
    <property type="entry name" value="MFS general substrate transporter"/>
    <property type="match status" value="1"/>
</dbReference>
<feature type="transmembrane region" description="Helical" evidence="1">
    <location>
        <begin position="422"/>
        <end position="442"/>
    </location>
</feature>
<reference evidence="3" key="1">
    <citation type="submission" date="2016-04" db="EMBL/GenBank/DDBJ databases">
        <authorList>
            <person name="Strepis N."/>
        </authorList>
    </citation>
    <scope>NUCLEOTIDE SEQUENCE [LARGE SCALE GENOMIC DNA]</scope>
</reference>
<dbReference type="PANTHER" id="PTHR11328">
    <property type="entry name" value="MAJOR FACILITATOR SUPERFAMILY DOMAIN-CONTAINING PROTEIN"/>
    <property type="match status" value="1"/>
</dbReference>
<sequence length="465" mass="50217">MAAEIQHDRMGIEKTMVLSDYLADGLGQLGLNIISGLIGQLIYFYTDKVGLAAGAVATMLLISKIIDAFTDLIMGKIMDNGKSPKGKCRPWFLRMAFPALVLIPALFMIPAGLDVNGKLAFVLITNVLLSAIVFTAVAIPYGAIMALRTKSQEERSKMGIFRAALGYVSGMVIAIMVIPLTNMFGGDQQAWIKIGIIFGGIACLSFWILYHKSRETSNKNEIVSSEDNSEVEEVSFKEGVKILFRNKYWVYMLMVSLFSQLSFGLSGATGAYYAKWVLGDDNLVALLGGIGLIPTFAGFLLVGPMVKKLGVTKTVYVSMAIAILGTAIRAFAPGSFILTVTAGLLPTFGMIPIMSLVGVMTNNCVDYNEWKTGKRLLGMTNSVTGFGGKVGVGLGASLTGWVLALGAYNASLSVQPTSAINAIYAIAVYIPLVLYIIIFIFAKKYESLEKMYPQIIAELADRKNQ</sequence>
<evidence type="ECO:0000256" key="1">
    <source>
        <dbReference type="SAM" id="Phobius"/>
    </source>
</evidence>
<organism evidence="2 3">
    <name type="scientific">Trichococcus pasteurii</name>
    <dbReference type="NCBI Taxonomy" id="43064"/>
    <lineage>
        <taxon>Bacteria</taxon>
        <taxon>Bacillati</taxon>
        <taxon>Bacillota</taxon>
        <taxon>Bacilli</taxon>
        <taxon>Lactobacillales</taxon>
        <taxon>Carnobacteriaceae</taxon>
        <taxon>Trichococcus</taxon>
    </lineage>
</organism>
<dbReference type="GO" id="GO:0008643">
    <property type="term" value="P:carbohydrate transport"/>
    <property type="evidence" value="ECO:0007669"/>
    <property type="project" value="InterPro"/>
</dbReference>
<feature type="transmembrane region" description="Helical" evidence="1">
    <location>
        <begin position="248"/>
        <end position="271"/>
    </location>
</feature>
<feature type="transmembrane region" description="Helical" evidence="1">
    <location>
        <begin position="51"/>
        <end position="70"/>
    </location>
</feature>
<feature type="transmembrane region" description="Helical" evidence="1">
    <location>
        <begin position="314"/>
        <end position="332"/>
    </location>
</feature>
<dbReference type="Pfam" id="PF13347">
    <property type="entry name" value="MFS_2"/>
    <property type="match status" value="1"/>
</dbReference>
<accession>A0A1W1IGG1</accession>
<feature type="transmembrane region" description="Helical" evidence="1">
    <location>
        <begin position="21"/>
        <end position="45"/>
    </location>
</feature>
<keyword evidence="2" id="KW-0813">Transport</keyword>
<evidence type="ECO:0000313" key="2">
    <source>
        <dbReference type="EMBL" id="SLM52001.1"/>
    </source>
</evidence>
<keyword evidence="1" id="KW-1133">Transmembrane helix</keyword>
<dbReference type="InterPro" id="IPR036259">
    <property type="entry name" value="MFS_trans_sf"/>
</dbReference>
<protein>
    <submittedName>
        <fullName evidence="2">Mfs/sugar transport protein</fullName>
    </submittedName>
</protein>
<keyword evidence="2" id="KW-0762">Sugar transport</keyword>
<dbReference type="GO" id="GO:0005886">
    <property type="term" value="C:plasma membrane"/>
    <property type="evidence" value="ECO:0007669"/>
    <property type="project" value="TreeGrafter"/>
</dbReference>
<dbReference type="Gene3D" id="1.20.1250.20">
    <property type="entry name" value="MFS general substrate transporter like domains"/>
    <property type="match status" value="2"/>
</dbReference>
<dbReference type="AlphaFoldDB" id="A0A1W1IGG1"/>
<keyword evidence="1" id="KW-0472">Membrane</keyword>
<dbReference type="GO" id="GO:0015293">
    <property type="term" value="F:symporter activity"/>
    <property type="evidence" value="ECO:0007669"/>
    <property type="project" value="InterPro"/>
</dbReference>
<evidence type="ECO:0000313" key="3">
    <source>
        <dbReference type="Proteomes" id="UP000195985"/>
    </source>
</evidence>
<feature type="transmembrane region" description="Helical" evidence="1">
    <location>
        <begin position="344"/>
        <end position="365"/>
    </location>
</feature>
<dbReference type="InterPro" id="IPR039672">
    <property type="entry name" value="MFS_2"/>
</dbReference>
<keyword evidence="3" id="KW-1185">Reference proteome</keyword>
<dbReference type="EMBL" id="FWEY01000004">
    <property type="protein sequence ID" value="SLM52001.1"/>
    <property type="molecule type" value="Genomic_DNA"/>
</dbReference>
<feature type="transmembrane region" description="Helical" evidence="1">
    <location>
        <begin position="190"/>
        <end position="210"/>
    </location>
</feature>
<dbReference type="InterPro" id="IPR001927">
    <property type="entry name" value="Na/Gal_symport"/>
</dbReference>
<feature type="transmembrane region" description="Helical" evidence="1">
    <location>
        <begin position="386"/>
        <end position="410"/>
    </location>
</feature>
<dbReference type="Proteomes" id="UP000195985">
    <property type="component" value="Unassembled WGS sequence"/>
</dbReference>
<dbReference type="GO" id="GO:0006814">
    <property type="term" value="P:sodium ion transport"/>
    <property type="evidence" value="ECO:0007669"/>
    <property type="project" value="InterPro"/>
</dbReference>
<keyword evidence="1" id="KW-0812">Transmembrane</keyword>
<gene>
    <name evidence="2" type="ORF">TPAS_1681</name>
</gene>
<name>A0A1W1IGG1_9LACT</name>
<proteinExistence type="predicted"/>
<dbReference type="PANTHER" id="PTHR11328:SF24">
    <property type="entry name" value="MAJOR FACILITATOR SUPERFAMILY (MFS) PROFILE DOMAIN-CONTAINING PROTEIN"/>
    <property type="match status" value="1"/>
</dbReference>
<feature type="transmembrane region" description="Helical" evidence="1">
    <location>
        <begin position="91"/>
        <end position="113"/>
    </location>
</feature>
<feature type="transmembrane region" description="Helical" evidence="1">
    <location>
        <begin position="119"/>
        <end position="147"/>
    </location>
</feature>
<dbReference type="RefSeq" id="WP_086942808.1">
    <property type="nucleotide sequence ID" value="NZ_FONM01000017.1"/>
</dbReference>
<dbReference type="STRING" id="43064.SAMN04488086_11730"/>
<feature type="transmembrane region" description="Helical" evidence="1">
    <location>
        <begin position="159"/>
        <end position="178"/>
    </location>
</feature>